<reference evidence="1 2" key="1">
    <citation type="journal article" date="2018" name="Front. Microbiol.">
        <title>Phylogeny of Vibrio vulnificus from the Analysis of the Core-Genome: Implications for Intra-Species Taxonomy.</title>
        <authorList>
            <person name="Roig F.J."/>
            <person name="Gonzalez-Candelas F."/>
            <person name="Sanjuan E."/>
            <person name="Fouz B."/>
            <person name="Feil E.J."/>
            <person name="Llorens C."/>
            <person name="Baker-Austin C."/>
            <person name="Oliver J.D."/>
            <person name="Danin-Poleg Y."/>
            <person name="Gibas C.J."/>
            <person name="Kashi Y."/>
            <person name="Gulig P.A."/>
            <person name="Morrison S.S."/>
            <person name="Amaro C."/>
        </authorList>
    </citation>
    <scope>NUCLEOTIDE SEQUENCE [LARGE SCALE GENOMIC DNA]</scope>
    <source>
        <strain evidence="1 2">CECT4608</strain>
    </source>
</reference>
<gene>
    <name evidence="1" type="ORF">CRN52_00790</name>
</gene>
<feature type="non-terminal residue" evidence="1">
    <location>
        <position position="1"/>
    </location>
</feature>
<dbReference type="EMBL" id="PDGH01000009">
    <property type="protein sequence ID" value="POB50075.1"/>
    <property type="molecule type" value="Genomic_DNA"/>
</dbReference>
<comment type="caution">
    <text evidence="1">The sequence shown here is derived from an EMBL/GenBank/DDBJ whole genome shotgun (WGS) entry which is preliminary data.</text>
</comment>
<dbReference type="Proteomes" id="UP000237466">
    <property type="component" value="Unassembled WGS sequence"/>
</dbReference>
<protein>
    <submittedName>
        <fullName evidence="1">Phospho-2-dehydro-3-deoxyheptonate aldolase</fullName>
    </submittedName>
</protein>
<evidence type="ECO:0000313" key="2">
    <source>
        <dbReference type="Proteomes" id="UP000237466"/>
    </source>
</evidence>
<dbReference type="InterPro" id="IPR013785">
    <property type="entry name" value="Aldolase_TIM"/>
</dbReference>
<organism evidence="1 2">
    <name type="scientific">Vibrio vulnificus</name>
    <dbReference type="NCBI Taxonomy" id="672"/>
    <lineage>
        <taxon>Bacteria</taxon>
        <taxon>Pseudomonadati</taxon>
        <taxon>Pseudomonadota</taxon>
        <taxon>Gammaproteobacteria</taxon>
        <taxon>Vibrionales</taxon>
        <taxon>Vibrionaceae</taxon>
        <taxon>Vibrio</taxon>
    </lineage>
</organism>
<dbReference type="Gene3D" id="3.20.20.70">
    <property type="entry name" value="Aldolase class I"/>
    <property type="match status" value="1"/>
</dbReference>
<dbReference type="SUPFAM" id="SSF51569">
    <property type="entry name" value="Aldolase"/>
    <property type="match status" value="1"/>
</dbReference>
<proteinExistence type="predicted"/>
<dbReference type="AlphaFoldDB" id="A0A2S3R8R4"/>
<evidence type="ECO:0000313" key="1">
    <source>
        <dbReference type="EMBL" id="POB50075.1"/>
    </source>
</evidence>
<accession>A0A2S3R8R4</accession>
<name>A0A2S3R8R4_VIBVL</name>
<sequence>ADSSGLHQVSRHYTSLCDPRLNPWQALSAVMAWSGAEAIPSATFPLETVA</sequence>